<keyword evidence="1" id="KW-1133">Transmembrane helix</keyword>
<keyword evidence="1" id="KW-0812">Transmembrane</keyword>
<keyword evidence="3" id="KW-1185">Reference proteome</keyword>
<dbReference type="Proteomes" id="UP001314169">
    <property type="component" value="Chromosome 13"/>
</dbReference>
<reference evidence="2" key="1">
    <citation type="submission" date="2023-12" db="EMBL/GenBank/DDBJ databases">
        <authorList>
            <person name="Brown T."/>
        </authorList>
    </citation>
    <scope>NUCLEOTIDE SEQUENCE</scope>
</reference>
<gene>
    <name evidence="2" type="ORF">MPIPNATIZW_LOCUS3878</name>
</gene>
<evidence type="ECO:0000256" key="1">
    <source>
        <dbReference type="SAM" id="Phobius"/>
    </source>
</evidence>
<proteinExistence type="predicted"/>
<evidence type="ECO:0000313" key="3">
    <source>
        <dbReference type="Proteomes" id="UP001314169"/>
    </source>
</evidence>
<sequence length="138" mass="15160">MWLQTGSFAHNAPNNPALLRPWPPKGVCFGTMELEFGDPSFVMEVSNALGWFSRRGARPTPSKSPLSQGAVFHHAEFCLPGAAPMGWGHWPALSLNSRHVYARKPGIQVFLMILVLIVFIAPDKKQLPDGSSIVILIK</sequence>
<keyword evidence="1" id="KW-0472">Membrane</keyword>
<name>A0ABN9ZB58_PIPNA</name>
<dbReference type="EMBL" id="OY882870">
    <property type="protein sequence ID" value="CAK6435572.1"/>
    <property type="molecule type" value="Genomic_DNA"/>
</dbReference>
<accession>A0ABN9ZB58</accession>
<protein>
    <submittedName>
        <fullName evidence="2">Uncharacterized protein</fullName>
    </submittedName>
</protein>
<organism evidence="2 3">
    <name type="scientific">Pipistrellus nathusii</name>
    <name type="common">Nathusius' pipistrelle</name>
    <dbReference type="NCBI Taxonomy" id="59473"/>
    <lineage>
        <taxon>Eukaryota</taxon>
        <taxon>Metazoa</taxon>
        <taxon>Chordata</taxon>
        <taxon>Craniata</taxon>
        <taxon>Vertebrata</taxon>
        <taxon>Euteleostomi</taxon>
        <taxon>Mammalia</taxon>
        <taxon>Eutheria</taxon>
        <taxon>Laurasiatheria</taxon>
        <taxon>Chiroptera</taxon>
        <taxon>Yangochiroptera</taxon>
        <taxon>Vespertilionidae</taxon>
        <taxon>Pipistrellus</taxon>
    </lineage>
</organism>
<feature type="transmembrane region" description="Helical" evidence="1">
    <location>
        <begin position="105"/>
        <end position="122"/>
    </location>
</feature>
<evidence type="ECO:0000313" key="2">
    <source>
        <dbReference type="EMBL" id="CAK6435572.1"/>
    </source>
</evidence>